<organism evidence="4 5">
    <name type="scientific">Pyronema omphalodes (strain CBS 100304)</name>
    <name type="common">Pyronema confluens</name>
    <dbReference type="NCBI Taxonomy" id="1076935"/>
    <lineage>
        <taxon>Eukaryota</taxon>
        <taxon>Fungi</taxon>
        <taxon>Dikarya</taxon>
        <taxon>Ascomycota</taxon>
        <taxon>Pezizomycotina</taxon>
        <taxon>Pezizomycetes</taxon>
        <taxon>Pezizales</taxon>
        <taxon>Pyronemataceae</taxon>
        <taxon>Pyronema</taxon>
    </lineage>
</organism>
<accession>U4LRR8</accession>
<feature type="region of interest" description="Disordered" evidence="3">
    <location>
        <begin position="1"/>
        <end position="359"/>
    </location>
</feature>
<sequence>MSSFTFSSILSKFTPNNNAAPSPVPPSTTSSSIKRPLPDPRNNDAAKSRPSAASNADISRPSAVTTNGSSYNRPTGTSALSANSRADVSVAKKRKVEETRPMTESERQMEERKKLLLQKVAEKKGLVAKSSTTTSSASIRPNGSAQSKPGAPQRSTTVQKLTVSKPGARPTTTAPVASKPMSYKEKLEMAAKMAAEKQNTGIIQHKAKAPVQEKKEWQKKLEARQQGKTAGAPAPIDRKSKSPGTLSSGEKDTLASRKRPLGKEPSGKSAPLKKSTKEAVERGRPPAKGKSTDKAPAAEPLKRKRSLSPIMSWRGKNAAPPTAKKPNRSRMGGRGRYDEDEDEDDDWIVDDDDDEDDPRAKAFSKKYRYADDYDDYDSGSDMEAAAFDVLEEEERSRRRAIKEDQEQEKIERELAARKAAARKKTGSK</sequence>
<dbReference type="OMA" id="QHKKVEK"/>
<dbReference type="SMART" id="SM00784">
    <property type="entry name" value="SPT2"/>
    <property type="match status" value="1"/>
</dbReference>
<keyword evidence="2" id="KW-0175">Coiled coil</keyword>
<feature type="compositionally biased region" description="Polar residues" evidence="3">
    <location>
        <begin position="139"/>
        <end position="162"/>
    </location>
</feature>
<dbReference type="OrthoDB" id="5407756at2759"/>
<proteinExistence type="inferred from homology"/>
<keyword evidence="5" id="KW-1185">Reference proteome</keyword>
<feature type="compositionally biased region" description="Polar residues" evidence="3">
    <location>
        <begin position="1"/>
        <end position="13"/>
    </location>
</feature>
<feature type="compositionally biased region" description="Basic and acidic residues" evidence="3">
    <location>
        <begin position="249"/>
        <end position="266"/>
    </location>
</feature>
<evidence type="ECO:0000313" key="5">
    <source>
        <dbReference type="Proteomes" id="UP000018144"/>
    </source>
</evidence>
<dbReference type="AlphaFoldDB" id="U4LRR8"/>
<evidence type="ECO:0000313" key="4">
    <source>
        <dbReference type="EMBL" id="CCX34856.1"/>
    </source>
</evidence>
<evidence type="ECO:0000256" key="3">
    <source>
        <dbReference type="SAM" id="MobiDB-lite"/>
    </source>
</evidence>
<dbReference type="Pfam" id="PF08243">
    <property type="entry name" value="SPT2"/>
    <property type="match status" value="1"/>
</dbReference>
<feature type="compositionally biased region" description="Polar residues" evidence="3">
    <location>
        <begin position="51"/>
        <end position="86"/>
    </location>
</feature>
<feature type="compositionally biased region" description="Basic and acidic residues" evidence="3">
    <location>
        <begin position="95"/>
        <end position="125"/>
    </location>
</feature>
<feature type="compositionally biased region" description="Basic and acidic residues" evidence="3">
    <location>
        <begin position="275"/>
        <end position="284"/>
    </location>
</feature>
<dbReference type="InterPro" id="IPR013256">
    <property type="entry name" value="Chromatin_SPT2"/>
</dbReference>
<feature type="compositionally biased region" description="Low complexity" evidence="3">
    <location>
        <begin position="14"/>
        <end position="32"/>
    </location>
</feature>
<dbReference type="EMBL" id="HF936636">
    <property type="protein sequence ID" value="CCX34856.1"/>
    <property type="molecule type" value="Genomic_DNA"/>
</dbReference>
<comment type="similarity">
    <text evidence="1">Belongs to the SPT2 family.</text>
</comment>
<gene>
    <name evidence="4" type="ORF">PCON_04374</name>
</gene>
<dbReference type="STRING" id="1076935.U4LRR8"/>
<feature type="compositionally biased region" description="Acidic residues" evidence="3">
    <location>
        <begin position="338"/>
        <end position="357"/>
    </location>
</feature>
<evidence type="ECO:0000256" key="2">
    <source>
        <dbReference type="ARBA" id="ARBA00023054"/>
    </source>
</evidence>
<feature type="compositionally biased region" description="Basic and acidic residues" evidence="3">
    <location>
        <begin position="36"/>
        <end position="47"/>
    </location>
</feature>
<name>U4LRR8_PYROM</name>
<evidence type="ECO:0000256" key="1">
    <source>
        <dbReference type="ARBA" id="ARBA00006461"/>
    </source>
</evidence>
<dbReference type="Proteomes" id="UP000018144">
    <property type="component" value="Unassembled WGS sequence"/>
</dbReference>
<reference evidence="4 5" key="1">
    <citation type="journal article" date="2013" name="PLoS Genet.">
        <title>The genome and development-dependent transcriptomes of Pyronema confluens: a window into fungal evolution.</title>
        <authorList>
            <person name="Traeger S."/>
            <person name="Altegoer F."/>
            <person name="Freitag M."/>
            <person name="Gabaldon T."/>
            <person name="Kempken F."/>
            <person name="Kumar A."/>
            <person name="Marcet-Houben M."/>
            <person name="Poggeler S."/>
            <person name="Stajich J.E."/>
            <person name="Nowrousian M."/>
        </authorList>
    </citation>
    <scope>NUCLEOTIDE SEQUENCE [LARGE SCALE GENOMIC DNA]</scope>
    <source>
        <strain evidence="5">CBS 100304</strain>
        <tissue evidence="4">Vegetative mycelium</tissue>
    </source>
</reference>
<feature type="compositionally biased region" description="Basic and acidic residues" evidence="3">
    <location>
        <begin position="211"/>
        <end position="225"/>
    </location>
</feature>
<protein>
    <submittedName>
        <fullName evidence="4">Uncharacterized protein</fullName>
    </submittedName>
</protein>